<proteinExistence type="predicted"/>
<evidence type="ECO:0000313" key="2">
    <source>
        <dbReference type="Proteomes" id="UP001610100"/>
    </source>
</evidence>
<accession>A0ABW7MUJ8</accession>
<dbReference type="Proteomes" id="UP001610100">
    <property type="component" value="Unassembled WGS sequence"/>
</dbReference>
<gene>
    <name evidence="1" type="ORF">V8G58_01100</name>
</gene>
<comment type="caution">
    <text evidence="1">The sequence shown here is derived from an EMBL/GenBank/DDBJ whole genome shotgun (WGS) entry which is preliminary data.</text>
</comment>
<name>A0ABW7MUJ8_9FLAO</name>
<keyword evidence="1" id="KW-0449">Lipoprotein</keyword>
<reference evidence="1 2" key="1">
    <citation type="submission" date="2024-02" db="EMBL/GenBank/DDBJ databases">
        <title>A Gaetbulibacter species isolated from tidal flats and genomic insights of their niches.</title>
        <authorList>
            <person name="Ye Y."/>
        </authorList>
    </citation>
    <scope>NUCLEOTIDE SEQUENCE [LARGE SCALE GENOMIC DNA]</scope>
    <source>
        <strain evidence="1 2">KYW382</strain>
    </source>
</reference>
<organism evidence="1 2">
    <name type="scientific">Gaetbulibacter aestuarii</name>
    <dbReference type="NCBI Taxonomy" id="1502358"/>
    <lineage>
        <taxon>Bacteria</taxon>
        <taxon>Pseudomonadati</taxon>
        <taxon>Bacteroidota</taxon>
        <taxon>Flavobacteriia</taxon>
        <taxon>Flavobacteriales</taxon>
        <taxon>Flavobacteriaceae</taxon>
        <taxon>Gaetbulibacter</taxon>
    </lineage>
</organism>
<protein>
    <submittedName>
        <fullName evidence="1">Gliding motility lipoprotein GldH</fullName>
    </submittedName>
</protein>
<sequence length="164" mass="18810">MRQINVLLWLLALGLLYVSCDSKSVYDVYKSVPNKWHKDSIVSFNITPPDSIKPYNLFINLRNTEAYKYSNLYLIVEMDFPHGKIIKDTLEYRMADPSGKLLGEGMTDIKENKLWYKEGVVFAESGDYTVKIQQAMRENGKVDGVEALEGITDVGFRIEKTTKE</sequence>
<keyword evidence="2" id="KW-1185">Reference proteome</keyword>
<dbReference type="Pfam" id="PF14109">
    <property type="entry name" value="GldH_lipo"/>
    <property type="match status" value="1"/>
</dbReference>
<evidence type="ECO:0000313" key="1">
    <source>
        <dbReference type="EMBL" id="MFH6770512.1"/>
    </source>
</evidence>
<dbReference type="RefSeq" id="WP_344738771.1">
    <property type="nucleotide sequence ID" value="NZ_BAABAY010000001.1"/>
</dbReference>
<dbReference type="EMBL" id="JBAWKB010000001">
    <property type="protein sequence ID" value="MFH6770512.1"/>
    <property type="molecule type" value="Genomic_DNA"/>
</dbReference>
<dbReference type="NCBIfam" id="TIGR03511">
    <property type="entry name" value="GldH_lipo"/>
    <property type="match status" value="1"/>
</dbReference>
<dbReference type="InterPro" id="IPR020018">
    <property type="entry name" value="Motility-assoc_lipoprot_GldH"/>
</dbReference>